<gene>
    <name evidence="7" type="ORF">A2903_00570</name>
</gene>
<feature type="domain" description="S1-like" evidence="6">
    <location>
        <begin position="1"/>
        <end position="71"/>
    </location>
</feature>
<dbReference type="GO" id="GO:0005829">
    <property type="term" value="C:cytosol"/>
    <property type="evidence" value="ECO:0007669"/>
    <property type="project" value="TreeGrafter"/>
</dbReference>
<keyword evidence="2 5" id="KW-0396">Initiation factor</keyword>
<dbReference type="STRING" id="1801764.A2903_00570"/>
<dbReference type="GO" id="GO:0043022">
    <property type="term" value="F:ribosome binding"/>
    <property type="evidence" value="ECO:0007669"/>
    <property type="project" value="TreeGrafter"/>
</dbReference>
<accession>A0A1F6WQK1</accession>
<keyword evidence="3 5" id="KW-0648">Protein biosynthesis</keyword>
<evidence type="ECO:0000313" key="8">
    <source>
        <dbReference type="Proteomes" id="UP000178184"/>
    </source>
</evidence>
<evidence type="ECO:0000256" key="2">
    <source>
        <dbReference type="ARBA" id="ARBA00022540"/>
    </source>
</evidence>
<dbReference type="PANTHER" id="PTHR33370">
    <property type="entry name" value="TRANSLATION INITIATION FACTOR IF-1, CHLOROPLASTIC"/>
    <property type="match status" value="1"/>
</dbReference>
<dbReference type="InterPro" id="IPR012340">
    <property type="entry name" value="NA-bd_OB-fold"/>
</dbReference>
<evidence type="ECO:0000259" key="6">
    <source>
        <dbReference type="PROSITE" id="PS50832"/>
    </source>
</evidence>
<sequence length="71" mass="8290">MSNKENETLIQGTVEEALPNVMFRIILDDGRKIIAYLSGKMRMHRIKVIIGDKVEMVEDLQGNRHRIVRRL</sequence>
<dbReference type="Pfam" id="PF01176">
    <property type="entry name" value="eIF-1a"/>
    <property type="match status" value="1"/>
</dbReference>
<dbReference type="PANTHER" id="PTHR33370:SF1">
    <property type="entry name" value="TRANSLATION INITIATION FACTOR IF-1, CHLOROPLASTIC"/>
    <property type="match status" value="1"/>
</dbReference>
<dbReference type="InterPro" id="IPR004368">
    <property type="entry name" value="TIF_IF1"/>
</dbReference>
<dbReference type="EMBL" id="MFUO01000006">
    <property type="protein sequence ID" value="OGI84192.1"/>
    <property type="molecule type" value="Genomic_DNA"/>
</dbReference>
<evidence type="ECO:0000256" key="1">
    <source>
        <dbReference type="ARBA" id="ARBA00010939"/>
    </source>
</evidence>
<dbReference type="NCBIfam" id="TIGR00008">
    <property type="entry name" value="infA"/>
    <property type="match status" value="1"/>
</dbReference>
<evidence type="ECO:0000256" key="3">
    <source>
        <dbReference type="ARBA" id="ARBA00022917"/>
    </source>
</evidence>
<dbReference type="GO" id="GO:0003743">
    <property type="term" value="F:translation initiation factor activity"/>
    <property type="evidence" value="ECO:0007669"/>
    <property type="project" value="UniProtKB-UniRule"/>
</dbReference>
<dbReference type="Proteomes" id="UP000178184">
    <property type="component" value="Unassembled WGS sequence"/>
</dbReference>
<protein>
    <recommendedName>
        <fullName evidence="4">Translation initiation factor IF-1</fullName>
    </recommendedName>
</protein>
<dbReference type="InterPro" id="IPR006196">
    <property type="entry name" value="RNA-binding_domain_S1_IF1"/>
</dbReference>
<dbReference type="Gene3D" id="2.40.50.140">
    <property type="entry name" value="Nucleic acid-binding proteins"/>
    <property type="match status" value="1"/>
</dbReference>
<name>A0A1F6WQK1_9BACT</name>
<evidence type="ECO:0000256" key="5">
    <source>
        <dbReference type="PROSITE-ProRule" id="PRU00181"/>
    </source>
</evidence>
<evidence type="ECO:0000313" key="7">
    <source>
        <dbReference type="EMBL" id="OGI84192.1"/>
    </source>
</evidence>
<dbReference type="AlphaFoldDB" id="A0A1F6WQK1"/>
<evidence type="ECO:0000256" key="4">
    <source>
        <dbReference type="NCBIfam" id="TIGR00008"/>
    </source>
</evidence>
<organism evidence="7 8">
    <name type="scientific">Candidatus Nomurabacteria bacterium RIFCSPLOWO2_01_FULL_33_17</name>
    <dbReference type="NCBI Taxonomy" id="1801764"/>
    <lineage>
        <taxon>Bacteria</taxon>
        <taxon>Candidatus Nomuraibacteriota</taxon>
    </lineage>
</organism>
<dbReference type="GO" id="GO:0003723">
    <property type="term" value="F:RNA binding"/>
    <property type="evidence" value="ECO:0007669"/>
    <property type="project" value="InterPro"/>
</dbReference>
<dbReference type="SUPFAM" id="SSF50249">
    <property type="entry name" value="Nucleic acid-binding proteins"/>
    <property type="match status" value="1"/>
</dbReference>
<comment type="similarity">
    <text evidence="1">Belongs to the IF-1 family.</text>
</comment>
<proteinExistence type="inferred from homology"/>
<comment type="caution">
    <text evidence="7">The sequence shown here is derived from an EMBL/GenBank/DDBJ whole genome shotgun (WGS) entry which is preliminary data.</text>
</comment>
<reference evidence="7 8" key="1">
    <citation type="journal article" date="2016" name="Nat. Commun.">
        <title>Thousands of microbial genomes shed light on interconnected biogeochemical processes in an aquifer system.</title>
        <authorList>
            <person name="Anantharaman K."/>
            <person name="Brown C.T."/>
            <person name="Hug L.A."/>
            <person name="Sharon I."/>
            <person name="Castelle C.J."/>
            <person name="Probst A.J."/>
            <person name="Thomas B.C."/>
            <person name="Singh A."/>
            <person name="Wilkins M.J."/>
            <person name="Karaoz U."/>
            <person name="Brodie E.L."/>
            <person name="Williams K.H."/>
            <person name="Hubbard S.S."/>
            <person name="Banfield J.F."/>
        </authorList>
    </citation>
    <scope>NUCLEOTIDE SEQUENCE [LARGE SCALE GENOMIC DNA]</scope>
</reference>
<dbReference type="PROSITE" id="PS50832">
    <property type="entry name" value="S1_IF1_TYPE"/>
    <property type="match status" value="1"/>
</dbReference>